<comment type="caution">
    <text evidence="2">The sequence shown here is derived from an EMBL/GenBank/DDBJ whole genome shotgun (WGS) entry which is preliminary data.</text>
</comment>
<protein>
    <recommendedName>
        <fullName evidence="1">RiboL-PSP-HEPN domain-containing protein</fullName>
    </recommendedName>
</protein>
<reference evidence="2 3" key="1">
    <citation type="submission" date="2020-07" db="EMBL/GenBank/DDBJ databases">
        <authorList>
            <person name="Pothier F. J."/>
        </authorList>
    </citation>
    <scope>NUCLEOTIDE SEQUENCE [LARGE SCALE GENOMIC DNA]</scope>
    <source>
        <strain evidence="2 3">CFBP 7900</strain>
    </source>
</reference>
<sequence>MKNLEVMSLLQECRDELHAIQALLTGIGDAARPAPYVKKYAVIRAAGSIEAGFKQIIADRVDRDSHAQLKNFVARKIRNSSCNPNLDMIQVMLSEFDEGWRSRFDEKIALADKPVLKGALTDLVKARNSFAHGGAAELPIAKTTECFEHGCTVLLLLDQTVHEVADGGA</sequence>
<dbReference type="EMBL" id="CAJDKC010000003">
    <property type="protein sequence ID" value="CAD0303370.1"/>
    <property type="molecule type" value="Genomic_DNA"/>
</dbReference>
<gene>
    <name evidence="2" type="ORF">CFBP7900_02060</name>
</gene>
<feature type="domain" description="RiboL-PSP-HEPN" evidence="1">
    <location>
        <begin position="11"/>
        <end position="153"/>
    </location>
</feature>
<evidence type="ECO:0000313" key="2">
    <source>
        <dbReference type="EMBL" id="CAD0303374.1"/>
    </source>
</evidence>
<dbReference type="Proteomes" id="UP000587508">
    <property type="component" value="Unassembled WGS sequence"/>
</dbReference>
<proteinExistence type="predicted"/>
<dbReference type="AlphaFoldDB" id="A0A6V7BM72"/>
<accession>A0A6V7BM72</accession>
<dbReference type="Pfam" id="PF18735">
    <property type="entry name" value="HEPN_RiboL-PSP"/>
    <property type="match status" value="1"/>
</dbReference>
<evidence type="ECO:0000259" key="1">
    <source>
        <dbReference type="Pfam" id="PF18735"/>
    </source>
</evidence>
<name>A0A6V7BM72_9XANT</name>
<evidence type="ECO:0000313" key="3">
    <source>
        <dbReference type="Proteomes" id="UP000587508"/>
    </source>
</evidence>
<dbReference type="EMBL" id="CAJDKC010000003">
    <property type="protein sequence ID" value="CAD0303374.1"/>
    <property type="molecule type" value="Genomic_DNA"/>
</dbReference>
<dbReference type="InterPro" id="IPR041519">
    <property type="entry name" value="HEPN_RiboL-PSP"/>
</dbReference>
<dbReference type="RefSeq" id="WP_043889601.1">
    <property type="nucleotide sequence ID" value="NZ_CAJDKC010000003.1"/>
</dbReference>
<organism evidence="2 3">
    <name type="scientific">Xanthomonas hortorum pv. carotae</name>
    <dbReference type="NCBI Taxonomy" id="487904"/>
    <lineage>
        <taxon>Bacteria</taxon>
        <taxon>Pseudomonadati</taxon>
        <taxon>Pseudomonadota</taxon>
        <taxon>Gammaproteobacteria</taxon>
        <taxon>Lysobacterales</taxon>
        <taxon>Lysobacteraceae</taxon>
        <taxon>Xanthomonas</taxon>
    </lineage>
</organism>